<dbReference type="Proteomes" id="UP000017247">
    <property type="component" value="Unassembled WGS sequence"/>
</dbReference>
<dbReference type="EMBL" id="CBUL010000033">
    <property type="protein sequence ID" value="CDI59879.1"/>
    <property type="molecule type" value="Genomic_DNA"/>
</dbReference>
<protein>
    <submittedName>
        <fullName evidence="1">Uncharacterized protein</fullName>
    </submittedName>
</protein>
<dbReference type="RefSeq" id="WP_020829393.1">
    <property type="nucleotide sequence ID" value="NZ_HG531002.1"/>
</dbReference>
<gene>
    <name evidence="1" type="ORF">LHCIRMBIA104_00319</name>
</gene>
<accession>U6F9A2</accession>
<reference evidence="1" key="1">
    <citation type="submission" date="2013-09" db="EMBL/GenBank/DDBJ databases">
        <title>Draft Genome Sequence of five Lactobacillus helveticus strains CIRM-BIA 101T, 103, 104, 951 and 953 isolated from milk product.</title>
        <authorList>
            <person name="Valence F."/>
            <person name="Chuat V."/>
            <person name="Ma L."/>
            <person name="Creno S."/>
            <person name="Falentin H."/>
            <person name="Lortal S."/>
            <person name="Bizet C."/>
            <person name="Clermont D."/>
            <person name="Loux V."/>
            <person name="Bouchier C."/>
            <person name="Cousin S."/>
        </authorList>
    </citation>
    <scope>NUCLEOTIDE SEQUENCE [LARGE SCALE GENOMIC DNA]</scope>
    <source>
        <strain evidence="1">CIRM-BIA 104</strain>
    </source>
</reference>
<dbReference type="AlphaFoldDB" id="U6F9A2"/>
<dbReference type="HOGENOM" id="CLU_854676_0_0_9"/>
<sequence>MPKPKYPIPNNNFPRFIDEYLRGHSDSQNDMARKMNQMIPKEFAIPIDTSEMKSGNSNIFSWKRGNRPKEPIIREALCKICVIDYIESLFLIPANATEYLMKVYNYIADFIKTFDIGDKNISLNMYNIGFVISSNNRSKNYLNLDYLISLIIRTEEDRKDIFNKITLDRLIEGKIDESHSYEILTRPQPPYTFFEYSDTNLHMTNEKNNLYLFPPNFMFDLLSKSFENLRPDLEFLLNEDRWKVNNYNYNYFRMYLFNDTTDENILCFNTAIKLLIEWIEKLDKFYLNELAKLGIKEDETFYKISSEVMLKNNDLFEKRKQNWKR</sequence>
<name>U6F9A2_LACHE</name>
<evidence type="ECO:0000313" key="1">
    <source>
        <dbReference type="EMBL" id="CDI59879.1"/>
    </source>
</evidence>
<organism evidence="1">
    <name type="scientific">Lactobacillus helveticus CIRM-BIA 104</name>
    <dbReference type="NCBI Taxonomy" id="1226333"/>
    <lineage>
        <taxon>Bacteria</taxon>
        <taxon>Bacillati</taxon>
        <taxon>Bacillota</taxon>
        <taxon>Bacilli</taxon>
        <taxon>Lactobacillales</taxon>
        <taxon>Lactobacillaceae</taxon>
        <taxon>Lactobacillus</taxon>
    </lineage>
</organism>
<proteinExistence type="predicted"/>
<comment type="caution">
    <text evidence="1">The sequence shown here is derived from an EMBL/GenBank/DDBJ whole genome shotgun (WGS) entry which is preliminary data.</text>
</comment>